<dbReference type="AlphaFoldDB" id="A0A5C6EAB5"/>
<accession>A0A5C6EAB5</accession>
<proteinExistence type="predicted"/>
<dbReference type="Gene3D" id="3.30.420.10">
    <property type="entry name" value="Ribonuclease H-like superfamily/Ribonuclease H"/>
    <property type="match status" value="1"/>
</dbReference>
<gene>
    <name evidence="2" type="ORF">Q31b_16340</name>
</gene>
<sequence>MTSHSLAQLLGSLGATKSRSRPHVSNDNPFSESQFKTMKYRPEFPKRFGCYEDVLRFCRKFFGWYNNEHYHSGIGLLTPASLHDGQAEEIIAARKLTLQDAWKNNPERFVGRIPKPERIPKAVWINAPKREREIKDEAPQANCQRLLKSRL</sequence>
<dbReference type="EMBL" id="SJPY01000002">
    <property type="protein sequence ID" value="TWU44099.1"/>
    <property type="molecule type" value="Genomic_DNA"/>
</dbReference>
<reference evidence="2 3" key="1">
    <citation type="submission" date="2019-02" db="EMBL/GenBank/DDBJ databases">
        <title>Deep-cultivation of Planctomycetes and their phenomic and genomic characterization uncovers novel biology.</title>
        <authorList>
            <person name="Wiegand S."/>
            <person name="Jogler M."/>
            <person name="Boedeker C."/>
            <person name="Pinto D."/>
            <person name="Vollmers J."/>
            <person name="Rivas-Marin E."/>
            <person name="Kohn T."/>
            <person name="Peeters S.H."/>
            <person name="Heuer A."/>
            <person name="Rast P."/>
            <person name="Oberbeckmann S."/>
            <person name="Bunk B."/>
            <person name="Jeske O."/>
            <person name="Meyerdierks A."/>
            <person name="Storesund J.E."/>
            <person name="Kallscheuer N."/>
            <person name="Luecker S."/>
            <person name="Lage O.M."/>
            <person name="Pohl T."/>
            <person name="Merkel B.J."/>
            <person name="Hornburger P."/>
            <person name="Mueller R.-W."/>
            <person name="Bruemmer F."/>
            <person name="Labrenz M."/>
            <person name="Spormann A.M."/>
            <person name="Op Den Camp H."/>
            <person name="Overmann J."/>
            <person name="Amann R."/>
            <person name="Jetten M.S.M."/>
            <person name="Mascher T."/>
            <person name="Medema M.H."/>
            <person name="Devos D.P."/>
            <person name="Kaster A.-K."/>
            <person name="Ovreas L."/>
            <person name="Rohde M."/>
            <person name="Galperin M.Y."/>
            <person name="Jogler C."/>
        </authorList>
    </citation>
    <scope>NUCLEOTIDE SEQUENCE [LARGE SCALE GENOMIC DNA]</scope>
    <source>
        <strain evidence="2 3">Q31b</strain>
    </source>
</reference>
<dbReference type="InterPro" id="IPR001584">
    <property type="entry name" value="Integrase_cat-core"/>
</dbReference>
<dbReference type="InterPro" id="IPR012337">
    <property type="entry name" value="RNaseH-like_sf"/>
</dbReference>
<keyword evidence="3" id="KW-1185">Reference proteome</keyword>
<evidence type="ECO:0000259" key="1">
    <source>
        <dbReference type="Pfam" id="PF13683"/>
    </source>
</evidence>
<evidence type="ECO:0000313" key="2">
    <source>
        <dbReference type="EMBL" id="TWU44099.1"/>
    </source>
</evidence>
<dbReference type="OrthoDB" id="290006at2"/>
<organism evidence="2 3">
    <name type="scientific">Novipirellula aureliae</name>
    <dbReference type="NCBI Taxonomy" id="2527966"/>
    <lineage>
        <taxon>Bacteria</taxon>
        <taxon>Pseudomonadati</taxon>
        <taxon>Planctomycetota</taxon>
        <taxon>Planctomycetia</taxon>
        <taxon>Pirellulales</taxon>
        <taxon>Pirellulaceae</taxon>
        <taxon>Novipirellula</taxon>
    </lineage>
</organism>
<dbReference type="InterPro" id="IPR036397">
    <property type="entry name" value="RNaseH_sf"/>
</dbReference>
<name>A0A5C6EAB5_9BACT</name>
<evidence type="ECO:0000313" key="3">
    <source>
        <dbReference type="Proteomes" id="UP000315471"/>
    </source>
</evidence>
<dbReference type="Pfam" id="PF13683">
    <property type="entry name" value="rve_3"/>
    <property type="match status" value="1"/>
</dbReference>
<comment type="caution">
    <text evidence="2">The sequence shown here is derived from an EMBL/GenBank/DDBJ whole genome shotgun (WGS) entry which is preliminary data.</text>
</comment>
<dbReference type="SUPFAM" id="SSF53098">
    <property type="entry name" value="Ribonuclease H-like"/>
    <property type="match status" value="1"/>
</dbReference>
<dbReference type="Proteomes" id="UP000315471">
    <property type="component" value="Unassembled WGS sequence"/>
</dbReference>
<protein>
    <recommendedName>
        <fullName evidence="1">Integrase catalytic domain-containing protein</fullName>
    </recommendedName>
</protein>
<dbReference type="GO" id="GO:0015074">
    <property type="term" value="P:DNA integration"/>
    <property type="evidence" value="ECO:0007669"/>
    <property type="project" value="InterPro"/>
</dbReference>
<dbReference type="GO" id="GO:0003676">
    <property type="term" value="F:nucleic acid binding"/>
    <property type="evidence" value="ECO:0007669"/>
    <property type="project" value="InterPro"/>
</dbReference>
<feature type="domain" description="Integrase catalytic" evidence="1">
    <location>
        <begin position="14"/>
        <end position="79"/>
    </location>
</feature>
<dbReference type="RefSeq" id="WP_146599124.1">
    <property type="nucleotide sequence ID" value="NZ_SJPY01000002.1"/>
</dbReference>